<dbReference type="EMBL" id="MU003773">
    <property type="protein sequence ID" value="KAF2724117.1"/>
    <property type="molecule type" value="Genomic_DNA"/>
</dbReference>
<dbReference type="Proteomes" id="UP000799441">
    <property type="component" value="Unassembled WGS sequence"/>
</dbReference>
<comment type="caution">
    <text evidence="2">The sequence shown here is derived from an EMBL/GenBank/DDBJ whole genome shotgun (WGS) entry which is preliminary data.</text>
</comment>
<proteinExistence type="predicted"/>
<dbReference type="CDD" id="cd05325">
    <property type="entry name" value="carb_red_sniffer_like_SDR_c"/>
    <property type="match status" value="1"/>
</dbReference>
<accession>A0A9P4QG64</accession>
<gene>
    <name evidence="2" type="ORF">K431DRAFT_282382</name>
</gene>
<evidence type="ECO:0000256" key="1">
    <source>
        <dbReference type="ARBA" id="ARBA00022857"/>
    </source>
</evidence>
<dbReference type="OrthoDB" id="5296at2759"/>
<dbReference type="AlphaFoldDB" id="A0A9P4QG64"/>
<protein>
    <submittedName>
        <fullName evidence="2">NAD(P)-binding protein</fullName>
    </submittedName>
</protein>
<organism evidence="2 3">
    <name type="scientific">Polychaeton citri CBS 116435</name>
    <dbReference type="NCBI Taxonomy" id="1314669"/>
    <lineage>
        <taxon>Eukaryota</taxon>
        <taxon>Fungi</taxon>
        <taxon>Dikarya</taxon>
        <taxon>Ascomycota</taxon>
        <taxon>Pezizomycotina</taxon>
        <taxon>Dothideomycetes</taxon>
        <taxon>Dothideomycetidae</taxon>
        <taxon>Capnodiales</taxon>
        <taxon>Capnodiaceae</taxon>
        <taxon>Polychaeton</taxon>
    </lineage>
</organism>
<dbReference type="InterPro" id="IPR052184">
    <property type="entry name" value="SDR_enzymes"/>
</dbReference>
<name>A0A9P4QG64_9PEZI</name>
<dbReference type="PROSITE" id="PS00061">
    <property type="entry name" value="ADH_SHORT"/>
    <property type="match status" value="1"/>
</dbReference>
<dbReference type="InterPro" id="IPR002347">
    <property type="entry name" value="SDR_fam"/>
</dbReference>
<evidence type="ECO:0000313" key="2">
    <source>
        <dbReference type="EMBL" id="KAF2724117.1"/>
    </source>
</evidence>
<sequence>MSMSNLEMEACSKCKTWLVIGASRGIGHEFARHALARGDNVLATVRDPSRQTAVSLWPEYHERCTLFACDVLSELSIDSFVESLSRTTGGADINHVVVNAGVLKYPNRATEISYEDFAFHLHTNTIGPIICAQRVLKAGIPVESITFVSSDSGSAASFRDFEDGFAAYGASKAALNQMLRHMAAELKRRGSQTIILALHPGEVATDMANVDLGWEVEGQMTPEESVSGCIKVIESKTLDDTGTFWTWDNEQYPW</sequence>
<dbReference type="GO" id="GO:0016616">
    <property type="term" value="F:oxidoreductase activity, acting on the CH-OH group of donors, NAD or NADP as acceptor"/>
    <property type="evidence" value="ECO:0007669"/>
    <property type="project" value="TreeGrafter"/>
</dbReference>
<dbReference type="PANTHER" id="PTHR45458">
    <property type="entry name" value="SHORT-CHAIN DEHYDROGENASE/REDUCTASE SDR"/>
    <property type="match status" value="1"/>
</dbReference>
<dbReference type="InterPro" id="IPR036291">
    <property type="entry name" value="NAD(P)-bd_dom_sf"/>
</dbReference>
<keyword evidence="3" id="KW-1185">Reference proteome</keyword>
<dbReference type="PRINTS" id="PR00081">
    <property type="entry name" value="GDHRDH"/>
</dbReference>
<dbReference type="SUPFAM" id="SSF51735">
    <property type="entry name" value="NAD(P)-binding Rossmann-fold domains"/>
    <property type="match status" value="1"/>
</dbReference>
<dbReference type="Pfam" id="PF00106">
    <property type="entry name" value="adh_short"/>
    <property type="match status" value="1"/>
</dbReference>
<dbReference type="PANTHER" id="PTHR45458:SF1">
    <property type="entry name" value="SHORT CHAIN DEHYDROGENASE"/>
    <property type="match status" value="1"/>
</dbReference>
<dbReference type="Gene3D" id="3.40.50.720">
    <property type="entry name" value="NAD(P)-binding Rossmann-like Domain"/>
    <property type="match status" value="1"/>
</dbReference>
<keyword evidence="1" id="KW-0521">NADP</keyword>
<evidence type="ECO:0000313" key="3">
    <source>
        <dbReference type="Proteomes" id="UP000799441"/>
    </source>
</evidence>
<reference evidence="2" key="1">
    <citation type="journal article" date="2020" name="Stud. Mycol.">
        <title>101 Dothideomycetes genomes: a test case for predicting lifestyles and emergence of pathogens.</title>
        <authorList>
            <person name="Haridas S."/>
            <person name="Albert R."/>
            <person name="Binder M."/>
            <person name="Bloem J."/>
            <person name="Labutti K."/>
            <person name="Salamov A."/>
            <person name="Andreopoulos B."/>
            <person name="Baker S."/>
            <person name="Barry K."/>
            <person name="Bills G."/>
            <person name="Bluhm B."/>
            <person name="Cannon C."/>
            <person name="Castanera R."/>
            <person name="Culley D."/>
            <person name="Daum C."/>
            <person name="Ezra D."/>
            <person name="Gonzalez J."/>
            <person name="Henrissat B."/>
            <person name="Kuo A."/>
            <person name="Liang C."/>
            <person name="Lipzen A."/>
            <person name="Lutzoni F."/>
            <person name="Magnuson J."/>
            <person name="Mondo S."/>
            <person name="Nolan M."/>
            <person name="Ohm R."/>
            <person name="Pangilinan J."/>
            <person name="Park H.-J."/>
            <person name="Ramirez L."/>
            <person name="Alfaro M."/>
            <person name="Sun H."/>
            <person name="Tritt A."/>
            <person name="Yoshinaga Y."/>
            <person name="Zwiers L.-H."/>
            <person name="Turgeon B."/>
            <person name="Goodwin S."/>
            <person name="Spatafora J."/>
            <person name="Crous P."/>
            <person name="Grigoriev I."/>
        </authorList>
    </citation>
    <scope>NUCLEOTIDE SEQUENCE</scope>
    <source>
        <strain evidence="2">CBS 116435</strain>
    </source>
</reference>
<dbReference type="InterPro" id="IPR020904">
    <property type="entry name" value="Sc_DH/Rdtase_CS"/>
</dbReference>